<keyword evidence="3" id="KW-0812">Transmembrane</keyword>
<dbReference type="GO" id="GO:0005524">
    <property type="term" value="F:ATP binding"/>
    <property type="evidence" value="ECO:0007669"/>
    <property type="project" value="InterPro"/>
</dbReference>
<dbReference type="GO" id="GO:0004672">
    <property type="term" value="F:protein kinase activity"/>
    <property type="evidence" value="ECO:0007669"/>
    <property type="project" value="InterPro"/>
</dbReference>
<dbReference type="Gene3D" id="1.10.510.10">
    <property type="entry name" value="Transferase(Phosphotransferase) domain 1"/>
    <property type="match status" value="1"/>
</dbReference>
<proteinExistence type="predicted"/>
<dbReference type="GO" id="GO:0016020">
    <property type="term" value="C:membrane"/>
    <property type="evidence" value="ECO:0007669"/>
    <property type="project" value="UniProtKB-SubCell"/>
</dbReference>
<evidence type="ECO:0000259" key="7">
    <source>
        <dbReference type="PROSITE" id="PS50011"/>
    </source>
</evidence>
<dbReference type="PROSITE" id="PS00108">
    <property type="entry name" value="PROTEIN_KINASE_ST"/>
    <property type="match status" value="1"/>
</dbReference>
<dbReference type="Gramene" id="NC4G0293250.1">
    <property type="protein sequence ID" value="NC4G0293250.1:cds"/>
    <property type="gene ID" value="NC4G0293250"/>
</dbReference>
<dbReference type="PANTHER" id="PTHR27008:SF497">
    <property type="entry name" value="OS11G0695000 PROTEIN"/>
    <property type="match status" value="1"/>
</dbReference>
<evidence type="ECO:0000256" key="5">
    <source>
        <dbReference type="ARBA" id="ARBA00022989"/>
    </source>
</evidence>
<dbReference type="InterPro" id="IPR051809">
    <property type="entry name" value="Plant_receptor-like_S/T_kinase"/>
</dbReference>
<accession>A0A5K1C9D4</accession>
<gene>
    <name evidence="8" type="ORF">NYM_LOCUS18716</name>
</gene>
<dbReference type="InterPro" id="IPR000719">
    <property type="entry name" value="Prot_kinase_dom"/>
</dbReference>
<dbReference type="Pfam" id="PF00069">
    <property type="entry name" value="Pkinase"/>
    <property type="match status" value="1"/>
</dbReference>
<evidence type="ECO:0000256" key="3">
    <source>
        <dbReference type="ARBA" id="ARBA00022692"/>
    </source>
</evidence>
<dbReference type="PANTHER" id="PTHR27008">
    <property type="entry name" value="OS04G0122200 PROTEIN"/>
    <property type="match status" value="1"/>
</dbReference>
<dbReference type="SMART" id="SM00220">
    <property type="entry name" value="S_TKc"/>
    <property type="match status" value="1"/>
</dbReference>
<dbReference type="PROSITE" id="PS50011">
    <property type="entry name" value="PROTEIN_KINASE_DOM"/>
    <property type="match status" value="1"/>
</dbReference>
<keyword evidence="2" id="KW-0433">Leucine-rich repeat</keyword>
<dbReference type="InterPro" id="IPR008271">
    <property type="entry name" value="Ser/Thr_kinase_AS"/>
</dbReference>
<keyword evidence="4" id="KW-0677">Repeat</keyword>
<keyword evidence="5" id="KW-1133">Transmembrane helix</keyword>
<keyword evidence="6" id="KW-0472">Membrane</keyword>
<feature type="domain" description="Protein kinase" evidence="7">
    <location>
        <begin position="1"/>
        <end position="156"/>
    </location>
</feature>
<dbReference type="SUPFAM" id="SSF56112">
    <property type="entry name" value="Protein kinase-like (PK-like)"/>
    <property type="match status" value="1"/>
</dbReference>
<protein>
    <recommendedName>
        <fullName evidence="7">Protein kinase domain-containing protein</fullName>
    </recommendedName>
</protein>
<evidence type="ECO:0000313" key="8">
    <source>
        <dbReference type="EMBL" id="VVW23095.1"/>
    </source>
</evidence>
<evidence type="ECO:0000256" key="6">
    <source>
        <dbReference type="ARBA" id="ARBA00023136"/>
    </source>
</evidence>
<name>A0A5K1C9D4_9MAGN</name>
<organism evidence="8">
    <name type="scientific">Nymphaea colorata</name>
    <name type="common">pocket water lily</name>
    <dbReference type="NCBI Taxonomy" id="210225"/>
    <lineage>
        <taxon>Eukaryota</taxon>
        <taxon>Viridiplantae</taxon>
        <taxon>Streptophyta</taxon>
        <taxon>Embryophyta</taxon>
        <taxon>Tracheophyta</taxon>
        <taxon>Spermatophyta</taxon>
        <taxon>Magnoliopsida</taxon>
        <taxon>Nymphaeales</taxon>
        <taxon>Nymphaeaceae</taxon>
        <taxon>Nymphaea</taxon>
    </lineage>
</organism>
<evidence type="ECO:0000256" key="4">
    <source>
        <dbReference type="ARBA" id="ARBA00022737"/>
    </source>
</evidence>
<reference evidence="8" key="1">
    <citation type="submission" date="2019-09" db="EMBL/GenBank/DDBJ databases">
        <authorList>
            <person name="Zhang L."/>
        </authorList>
    </citation>
    <scope>NUCLEOTIDE SEQUENCE</scope>
</reference>
<sequence>MQIFWAVEALVQCIKEFWWMEQRWLLIRHRNLLRLITSCTSADFKALVLQYMPLGSLEICLRSGGHHLNLFQRLDIMIDVACALEYLHHGCWETIDHCDLKPSNVLLDENMTAHVGDFGMAKMLVGHKSSTLTSTLGTTGYIVPGTNSLSYHKFYA</sequence>
<dbReference type="AlphaFoldDB" id="A0A5K1C9D4"/>
<evidence type="ECO:0000256" key="1">
    <source>
        <dbReference type="ARBA" id="ARBA00004370"/>
    </source>
</evidence>
<evidence type="ECO:0000256" key="2">
    <source>
        <dbReference type="ARBA" id="ARBA00022614"/>
    </source>
</evidence>
<dbReference type="InterPro" id="IPR011009">
    <property type="entry name" value="Kinase-like_dom_sf"/>
</dbReference>
<dbReference type="EMBL" id="LR721782">
    <property type="protein sequence ID" value="VVW23095.1"/>
    <property type="molecule type" value="Genomic_DNA"/>
</dbReference>
<comment type="subcellular location">
    <subcellularLocation>
        <location evidence="1">Membrane</location>
    </subcellularLocation>
</comment>